<dbReference type="PROSITE" id="PS50851">
    <property type="entry name" value="CHEW"/>
    <property type="match status" value="1"/>
</dbReference>
<dbReference type="InterPro" id="IPR039315">
    <property type="entry name" value="CheW"/>
</dbReference>
<dbReference type="Proteomes" id="UP000003571">
    <property type="component" value="Unassembled WGS sequence"/>
</dbReference>
<organism evidence="2 3">
    <name type="scientific">Treponema saccharophilum DSM 2985</name>
    <dbReference type="NCBI Taxonomy" id="907348"/>
    <lineage>
        <taxon>Bacteria</taxon>
        <taxon>Pseudomonadati</taxon>
        <taxon>Spirochaetota</taxon>
        <taxon>Spirochaetia</taxon>
        <taxon>Spirochaetales</taxon>
        <taxon>Treponemataceae</taxon>
        <taxon>Treponema</taxon>
    </lineage>
</organism>
<protein>
    <submittedName>
        <fullName evidence="2">CheW protein</fullName>
    </submittedName>
</protein>
<dbReference type="STRING" id="907348.TresaDRAFT_2540"/>
<dbReference type="GO" id="GO:0005829">
    <property type="term" value="C:cytosol"/>
    <property type="evidence" value="ECO:0007669"/>
    <property type="project" value="TreeGrafter"/>
</dbReference>
<dbReference type="PANTHER" id="PTHR22617:SF23">
    <property type="entry name" value="CHEMOTAXIS PROTEIN CHEW"/>
    <property type="match status" value="1"/>
</dbReference>
<dbReference type="GO" id="GO:0007165">
    <property type="term" value="P:signal transduction"/>
    <property type="evidence" value="ECO:0007669"/>
    <property type="project" value="InterPro"/>
</dbReference>
<dbReference type="SMART" id="SM00260">
    <property type="entry name" value="CheW"/>
    <property type="match status" value="1"/>
</dbReference>
<evidence type="ECO:0000313" key="3">
    <source>
        <dbReference type="Proteomes" id="UP000003571"/>
    </source>
</evidence>
<dbReference type="InterPro" id="IPR002545">
    <property type="entry name" value="CheW-lke_dom"/>
</dbReference>
<gene>
    <name evidence="2" type="ORF">TresaDRAFT_2540</name>
</gene>
<dbReference type="InterPro" id="IPR036061">
    <property type="entry name" value="CheW-like_dom_sf"/>
</dbReference>
<name>H7EIC1_9SPIR</name>
<comment type="caution">
    <text evidence="2">The sequence shown here is derived from an EMBL/GenBank/DDBJ whole genome shotgun (WGS) entry which is preliminary data.</text>
</comment>
<dbReference type="GO" id="GO:0006935">
    <property type="term" value="P:chemotaxis"/>
    <property type="evidence" value="ECO:0007669"/>
    <property type="project" value="InterPro"/>
</dbReference>
<evidence type="ECO:0000259" key="1">
    <source>
        <dbReference type="PROSITE" id="PS50851"/>
    </source>
</evidence>
<accession>H7EIC1</accession>
<dbReference type="OrthoDB" id="9794382at2"/>
<dbReference type="Gene3D" id="2.40.50.180">
    <property type="entry name" value="CheA-289, Domain 4"/>
    <property type="match status" value="1"/>
</dbReference>
<dbReference type="EMBL" id="AGRW01000035">
    <property type="protein sequence ID" value="EIC02691.1"/>
    <property type="molecule type" value="Genomic_DNA"/>
</dbReference>
<dbReference type="RefSeq" id="WP_002702648.1">
    <property type="nucleotide sequence ID" value="NZ_AGRW01000035.1"/>
</dbReference>
<dbReference type="AlphaFoldDB" id="H7EIC1"/>
<proteinExistence type="predicted"/>
<dbReference type="eggNOG" id="COG0835">
    <property type="taxonomic scope" value="Bacteria"/>
</dbReference>
<feature type="domain" description="CheW-like" evidence="1">
    <location>
        <begin position="5"/>
        <end position="150"/>
    </location>
</feature>
<sequence length="160" mass="17672">MDNRNADYFSFMLGKGMFAVPVMYVKEVFEFTSLTPVPNSLGYLRGVMNIRGSVVSIIDLRKLFGFNPSDELSETSVIDLEIPRNNEKPIEIAIIADSVDVVSGLSFIQAGSASYGIPEGQSQFVRAVARRGDEFILVLDLDKILRFIESDVDKAEKAGI</sequence>
<dbReference type="PANTHER" id="PTHR22617">
    <property type="entry name" value="CHEMOTAXIS SENSOR HISTIDINE KINASE-RELATED"/>
    <property type="match status" value="1"/>
</dbReference>
<evidence type="ECO:0000313" key="2">
    <source>
        <dbReference type="EMBL" id="EIC02691.1"/>
    </source>
</evidence>
<reference evidence="2 3" key="1">
    <citation type="submission" date="2011-09" db="EMBL/GenBank/DDBJ databases">
        <title>The draft genome of Treponema saccharophilum DSM 2985.</title>
        <authorList>
            <consortium name="US DOE Joint Genome Institute (JGI-PGF)"/>
            <person name="Lucas S."/>
            <person name="Copeland A."/>
            <person name="Lapidus A."/>
            <person name="Glavina del Rio T."/>
            <person name="Dalin E."/>
            <person name="Tice H."/>
            <person name="Bruce D."/>
            <person name="Goodwin L."/>
            <person name="Pitluck S."/>
            <person name="Peters L."/>
            <person name="Kyrpides N."/>
            <person name="Mavromatis K."/>
            <person name="Ivanova N."/>
            <person name="Markowitz V."/>
            <person name="Cheng J.-F."/>
            <person name="Hugenholtz P."/>
            <person name="Woyke T."/>
            <person name="Wu D."/>
            <person name="Gronow S."/>
            <person name="Wellnitz S."/>
            <person name="Brambilla E."/>
            <person name="Klenk H.-P."/>
            <person name="Eisen J.A."/>
        </authorList>
    </citation>
    <scope>NUCLEOTIDE SEQUENCE [LARGE SCALE GENOMIC DNA]</scope>
    <source>
        <strain evidence="2 3">DSM 2985</strain>
    </source>
</reference>
<keyword evidence="3" id="KW-1185">Reference proteome</keyword>
<dbReference type="Gene3D" id="2.30.30.40">
    <property type="entry name" value="SH3 Domains"/>
    <property type="match status" value="1"/>
</dbReference>
<dbReference type="SUPFAM" id="SSF50341">
    <property type="entry name" value="CheW-like"/>
    <property type="match status" value="1"/>
</dbReference>
<dbReference type="Pfam" id="PF01584">
    <property type="entry name" value="CheW"/>
    <property type="match status" value="1"/>
</dbReference>
<dbReference type="PATRIC" id="fig|907348.3.peg.564"/>